<evidence type="ECO:0000313" key="5">
    <source>
        <dbReference type="EMBL" id="OAC98334.1"/>
    </source>
</evidence>
<reference evidence="5 6" key="1">
    <citation type="submission" date="2015-06" db="EMBL/GenBank/DDBJ databases">
        <title>Expansion of signal transduction pathways in fungi by whole-genome duplication.</title>
        <authorList>
            <consortium name="DOE Joint Genome Institute"/>
            <person name="Corrochano L.M."/>
            <person name="Kuo A."/>
            <person name="Marcet-Houben M."/>
            <person name="Polaino S."/>
            <person name="Salamov A."/>
            <person name="Villalobos J.M."/>
            <person name="Alvarez M.I."/>
            <person name="Avalos J."/>
            <person name="Benito E.P."/>
            <person name="Benoit I."/>
            <person name="Burger G."/>
            <person name="Camino L.P."/>
            <person name="Canovas D."/>
            <person name="Cerda-Olmedo E."/>
            <person name="Cheng J.-F."/>
            <person name="Dominguez A."/>
            <person name="Elias M."/>
            <person name="Eslava A.P."/>
            <person name="Glaser F."/>
            <person name="Grimwood J."/>
            <person name="Gutierrez G."/>
            <person name="Heitman J."/>
            <person name="Henrissat B."/>
            <person name="Iturriaga E.A."/>
            <person name="Lang B.F."/>
            <person name="Lavin J.L."/>
            <person name="Lee S."/>
            <person name="Li W."/>
            <person name="Lindquist E."/>
            <person name="Lopez-Garcia S."/>
            <person name="Luque E.M."/>
            <person name="Marcos A.T."/>
            <person name="Martin J."/>
            <person name="Mccluskey K."/>
            <person name="Medina H.R."/>
            <person name="Miralles-Duran A."/>
            <person name="Miyazaki A."/>
            <person name="Munoz-Torres E."/>
            <person name="Oguiza J.A."/>
            <person name="Ohm R."/>
            <person name="Olmedo M."/>
            <person name="Orejas M."/>
            <person name="Ortiz-Castellanos L."/>
            <person name="Pisabarro A.G."/>
            <person name="Rodriguez-Romero J."/>
            <person name="Ruiz-Herrera J."/>
            <person name="Ruiz-Vazquez R."/>
            <person name="Sanz C."/>
            <person name="Schackwitz W."/>
            <person name="Schmutz J."/>
            <person name="Shahriari M."/>
            <person name="Shelest E."/>
            <person name="Silva-Franco F."/>
            <person name="Soanes D."/>
            <person name="Syed K."/>
            <person name="Tagua V.G."/>
            <person name="Talbot N.J."/>
            <person name="Thon M."/>
            <person name="De Vries R.P."/>
            <person name="Wiebenga A."/>
            <person name="Yadav J.S."/>
            <person name="Braun E.L."/>
            <person name="Baker S."/>
            <person name="Garre V."/>
            <person name="Horwitz B."/>
            <person name="Torres-Martinez S."/>
            <person name="Idnurm A."/>
            <person name="Herrera-Estrella A."/>
            <person name="Gabaldon T."/>
            <person name="Grigoriev I.V."/>
        </authorList>
    </citation>
    <scope>NUCLEOTIDE SEQUENCE [LARGE SCALE GENOMIC DNA]</scope>
    <source>
        <strain evidence="5 6">CBS 277.49</strain>
    </source>
</reference>
<evidence type="ECO:0000313" key="6">
    <source>
        <dbReference type="Proteomes" id="UP000077051"/>
    </source>
</evidence>
<keyword evidence="1" id="KW-0346">Stress response</keyword>
<dbReference type="STRING" id="747725.A0A168H3R0"/>
<feature type="domain" description="SHSP" evidence="4">
    <location>
        <begin position="12"/>
        <end position="122"/>
    </location>
</feature>
<comment type="similarity">
    <text evidence="2 3">Belongs to the small heat shock protein (HSP20) family.</text>
</comment>
<dbReference type="SUPFAM" id="SSF49764">
    <property type="entry name" value="HSP20-like chaperones"/>
    <property type="match status" value="1"/>
</dbReference>
<accession>A0A168H3R0</accession>
<dbReference type="InterPro" id="IPR008978">
    <property type="entry name" value="HSP20-like_chaperone"/>
</dbReference>
<dbReference type="Gene3D" id="2.60.40.790">
    <property type="match status" value="1"/>
</dbReference>
<dbReference type="VEuPathDB" id="FungiDB:MUCCIDRAFT_149824"/>
<dbReference type="OrthoDB" id="1431247at2759"/>
<evidence type="ECO:0000259" key="4">
    <source>
        <dbReference type="PROSITE" id="PS01031"/>
    </source>
</evidence>
<name>A0A168H3R0_MUCCL</name>
<dbReference type="PROSITE" id="PS01031">
    <property type="entry name" value="SHSP"/>
    <property type="match status" value="1"/>
</dbReference>
<evidence type="ECO:0000256" key="2">
    <source>
        <dbReference type="PROSITE-ProRule" id="PRU00285"/>
    </source>
</evidence>
<keyword evidence="6" id="KW-1185">Reference proteome</keyword>
<dbReference type="InterPro" id="IPR002068">
    <property type="entry name" value="A-crystallin/Hsp20_dom"/>
</dbReference>
<evidence type="ECO:0000256" key="3">
    <source>
        <dbReference type="RuleBase" id="RU003616"/>
    </source>
</evidence>
<dbReference type="InterPro" id="IPR031107">
    <property type="entry name" value="Small_HSP"/>
</dbReference>
<evidence type="ECO:0000256" key="1">
    <source>
        <dbReference type="ARBA" id="ARBA00023016"/>
    </source>
</evidence>
<dbReference type="PANTHER" id="PTHR11527">
    <property type="entry name" value="HEAT-SHOCK PROTEIN 20 FAMILY MEMBER"/>
    <property type="match status" value="1"/>
</dbReference>
<dbReference type="AlphaFoldDB" id="A0A168H3R0"/>
<gene>
    <name evidence="5" type="ORF">MUCCIDRAFT_149824</name>
</gene>
<comment type="caution">
    <text evidence="5">The sequence shown here is derived from an EMBL/GenBank/DDBJ whole genome shotgun (WGS) entry which is preliminary data.</text>
</comment>
<proteinExistence type="inferred from homology"/>
<dbReference type="CDD" id="cd06464">
    <property type="entry name" value="ACD_sHsps-like"/>
    <property type="match status" value="1"/>
</dbReference>
<dbReference type="Pfam" id="PF00011">
    <property type="entry name" value="HSP20"/>
    <property type="match status" value="1"/>
</dbReference>
<protein>
    <recommendedName>
        <fullName evidence="4">SHSP domain-containing protein</fullName>
    </recommendedName>
</protein>
<dbReference type="EMBL" id="AMYB01000010">
    <property type="protein sequence ID" value="OAC98334.1"/>
    <property type="molecule type" value="Genomic_DNA"/>
</dbReference>
<organism evidence="5 6">
    <name type="scientific">Mucor lusitanicus CBS 277.49</name>
    <dbReference type="NCBI Taxonomy" id="747725"/>
    <lineage>
        <taxon>Eukaryota</taxon>
        <taxon>Fungi</taxon>
        <taxon>Fungi incertae sedis</taxon>
        <taxon>Mucoromycota</taxon>
        <taxon>Mucoromycotina</taxon>
        <taxon>Mucoromycetes</taxon>
        <taxon>Mucorales</taxon>
        <taxon>Mucorineae</taxon>
        <taxon>Mucoraceae</taxon>
        <taxon>Mucor</taxon>
    </lineage>
</organism>
<sequence>MPQSEKCPISPNYKKPFVPVIDSYESDNDFKFFVELPGVSKGDIKLDIKDKLLTLSGEIKTTAKEMEGTARFTERTLGAFSRTISLHNNVSVDKITAKLENGVLIITVPKGVPSVKKSIAIN</sequence>
<dbReference type="Proteomes" id="UP000077051">
    <property type="component" value="Unassembled WGS sequence"/>
</dbReference>